<accession>V9DW44</accession>
<dbReference type="Proteomes" id="UP000018721">
    <property type="component" value="Unassembled WGS sequence"/>
</dbReference>
<gene>
    <name evidence="1" type="ORF">F443_22364</name>
</gene>
<keyword evidence="2" id="KW-1185">Reference proteome</keyword>
<feature type="non-terminal residue" evidence="1">
    <location>
        <position position="1"/>
    </location>
</feature>
<sequence>AARYVSREGNSQRSQRCRTTLKTQIFGKINGIPIQ</sequence>
<dbReference type="AlphaFoldDB" id="V9DW44"/>
<dbReference type="HOGENOM" id="CLU_3371247_0_0_1"/>
<organism evidence="1 2">
    <name type="scientific">Phytophthora nicotianae P1569</name>
    <dbReference type="NCBI Taxonomy" id="1317065"/>
    <lineage>
        <taxon>Eukaryota</taxon>
        <taxon>Sar</taxon>
        <taxon>Stramenopiles</taxon>
        <taxon>Oomycota</taxon>
        <taxon>Peronosporomycetes</taxon>
        <taxon>Peronosporales</taxon>
        <taxon>Peronosporaceae</taxon>
        <taxon>Phytophthora</taxon>
    </lineage>
</organism>
<dbReference type="EMBL" id="ANIZ01003954">
    <property type="protein sequence ID" value="ETI30513.1"/>
    <property type="molecule type" value="Genomic_DNA"/>
</dbReference>
<proteinExistence type="predicted"/>
<protein>
    <submittedName>
        <fullName evidence="1">Uncharacterized protein</fullName>
    </submittedName>
</protein>
<evidence type="ECO:0000313" key="1">
    <source>
        <dbReference type="EMBL" id="ETI30513.1"/>
    </source>
</evidence>
<comment type="caution">
    <text evidence="1">The sequence shown here is derived from an EMBL/GenBank/DDBJ whole genome shotgun (WGS) entry which is preliminary data.</text>
</comment>
<reference evidence="1 2" key="1">
    <citation type="submission" date="2013-11" db="EMBL/GenBank/DDBJ databases">
        <title>The Genome Sequence of Phytophthora parasitica P1569.</title>
        <authorList>
            <consortium name="The Broad Institute Genomics Platform"/>
            <person name="Russ C."/>
            <person name="Tyler B."/>
            <person name="Panabieres F."/>
            <person name="Shan W."/>
            <person name="Tripathy S."/>
            <person name="Grunwald N."/>
            <person name="Machado M."/>
            <person name="Johnson C.S."/>
            <person name="Arredondo F."/>
            <person name="Hong C."/>
            <person name="Coffey M."/>
            <person name="Young S.K."/>
            <person name="Zeng Q."/>
            <person name="Gargeya S."/>
            <person name="Fitzgerald M."/>
            <person name="Abouelleil A."/>
            <person name="Alvarado L."/>
            <person name="Chapman S.B."/>
            <person name="Gainer-Dewar J."/>
            <person name="Goldberg J."/>
            <person name="Griggs A."/>
            <person name="Gujja S."/>
            <person name="Hansen M."/>
            <person name="Howarth C."/>
            <person name="Imamovic A."/>
            <person name="Ireland A."/>
            <person name="Larimer J."/>
            <person name="McCowan C."/>
            <person name="Murphy C."/>
            <person name="Pearson M."/>
            <person name="Poon T.W."/>
            <person name="Priest M."/>
            <person name="Roberts A."/>
            <person name="Saif S."/>
            <person name="Shea T."/>
            <person name="Sykes S."/>
            <person name="Wortman J."/>
            <person name="Nusbaum C."/>
            <person name="Birren B."/>
        </authorList>
    </citation>
    <scope>NUCLEOTIDE SEQUENCE [LARGE SCALE GENOMIC DNA]</scope>
    <source>
        <strain evidence="1 2">P1569</strain>
    </source>
</reference>
<name>V9DW44_PHYNI</name>
<evidence type="ECO:0000313" key="2">
    <source>
        <dbReference type="Proteomes" id="UP000018721"/>
    </source>
</evidence>